<dbReference type="EMBL" id="NFJD01000004">
    <property type="protein sequence ID" value="OUO56360.1"/>
    <property type="molecule type" value="Genomic_DNA"/>
</dbReference>
<accession>A0A1Y4DJ78</accession>
<gene>
    <name evidence="2" type="ORF">B5F75_05920</name>
</gene>
<dbReference type="PANTHER" id="PTHR39201:SF1">
    <property type="entry name" value="FLAVODOXIN-LIKE DOMAIN-CONTAINING PROTEIN"/>
    <property type="match status" value="1"/>
</dbReference>
<dbReference type="OrthoDB" id="9806505at2"/>
<dbReference type="PROSITE" id="PS51257">
    <property type="entry name" value="PROKAR_LIPOPROTEIN"/>
    <property type="match status" value="1"/>
</dbReference>
<comment type="caution">
    <text evidence="2">The sequence shown here is derived from an EMBL/GenBank/DDBJ whole genome shotgun (WGS) entry which is preliminary data.</text>
</comment>
<dbReference type="SUPFAM" id="SSF52218">
    <property type="entry name" value="Flavoproteins"/>
    <property type="match status" value="1"/>
</dbReference>
<dbReference type="AlphaFoldDB" id="A0A1Y4DJ78"/>
<dbReference type="Pfam" id="PF12682">
    <property type="entry name" value="Flavodoxin_4"/>
    <property type="match status" value="1"/>
</dbReference>
<dbReference type="Gene3D" id="3.40.50.360">
    <property type="match status" value="1"/>
</dbReference>
<proteinExistence type="predicted"/>
<evidence type="ECO:0000259" key="1">
    <source>
        <dbReference type="PROSITE" id="PS50902"/>
    </source>
</evidence>
<protein>
    <recommendedName>
        <fullName evidence="1">Flavodoxin-like domain-containing protein</fullName>
    </recommendedName>
</protein>
<dbReference type="InterPro" id="IPR008254">
    <property type="entry name" value="Flavodoxin/NO_synth"/>
</dbReference>
<dbReference type="GO" id="GO:0010181">
    <property type="term" value="F:FMN binding"/>
    <property type="evidence" value="ECO:0007669"/>
    <property type="project" value="InterPro"/>
</dbReference>
<sequence length="195" mass="21056">MTRLFYSGLIVLSAAACRADTPDTGTSSAGAVQNPFAGKKVLVAYYSHSGNTQAVARQIAQAAQGDLFAIETVQPYPAAYNDLTAQAKREINAGFMPELKNKVPQMETYDVVFIGSPNWWGTYAPAVKTFLSQYDFSAKTLVPFFTHGGGGMQRCESDMKAQLPQARFLKAASFPGRSSGASPEALQNWLDKLAQ</sequence>
<evidence type="ECO:0000313" key="2">
    <source>
        <dbReference type="EMBL" id="OUO56360.1"/>
    </source>
</evidence>
<name>A0A1Y4DJ78_9BACT</name>
<dbReference type="InterPro" id="IPR029039">
    <property type="entry name" value="Flavoprotein-like_sf"/>
</dbReference>
<keyword evidence="3" id="KW-1185">Reference proteome</keyword>
<reference evidence="3" key="1">
    <citation type="submission" date="2017-04" db="EMBL/GenBank/DDBJ databases">
        <title>Function of individual gut microbiota members based on whole genome sequencing of pure cultures obtained from chicken caecum.</title>
        <authorList>
            <person name="Medvecky M."/>
            <person name="Cejkova D."/>
            <person name="Polansky O."/>
            <person name="Karasova D."/>
            <person name="Kubasova T."/>
            <person name="Cizek A."/>
            <person name="Rychlik I."/>
        </authorList>
    </citation>
    <scope>NUCLEOTIDE SEQUENCE [LARGE SCALE GENOMIC DNA]</scope>
    <source>
        <strain evidence="3">An273</strain>
    </source>
</reference>
<evidence type="ECO:0000313" key="3">
    <source>
        <dbReference type="Proteomes" id="UP000196368"/>
    </source>
</evidence>
<dbReference type="PROSITE" id="PS50902">
    <property type="entry name" value="FLAVODOXIN_LIKE"/>
    <property type="match status" value="1"/>
</dbReference>
<feature type="domain" description="Flavodoxin-like" evidence="1">
    <location>
        <begin position="41"/>
        <end position="195"/>
    </location>
</feature>
<organism evidence="2 3">
    <name type="scientific">Candidatus Avelusimicrobium gallicola</name>
    <dbReference type="NCBI Taxonomy" id="2562704"/>
    <lineage>
        <taxon>Bacteria</taxon>
        <taxon>Pseudomonadati</taxon>
        <taxon>Elusimicrobiota</taxon>
        <taxon>Elusimicrobia</taxon>
        <taxon>Elusimicrobiales</taxon>
        <taxon>Elusimicrobiaceae</taxon>
        <taxon>Candidatus Avelusimicrobium</taxon>
    </lineage>
</organism>
<dbReference type="Proteomes" id="UP000196368">
    <property type="component" value="Unassembled WGS sequence"/>
</dbReference>
<dbReference type="PANTHER" id="PTHR39201">
    <property type="entry name" value="EXPORTED PROTEIN-RELATED"/>
    <property type="match status" value="1"/>
</dbReference>